<dbReference type="NCBIfam" id="TIGR00797">
    <property type="entry name" value="matE"/>
    <property type="match status" value="1"/>
</dbReference>
<feature type="transmembrane region" description="Helical" evidence="10">
    <location>
        <begin position="435"/>
        <end position="455"/>
    </location>
</feature>
<sequence>MTNIQPTHTPKKGFFSYFREALNSEHQDFTQGSIRKAVFMLAIPMILEMCMESVFAVVDIFFVSKLGAGAAATVGLTESFLTLIYSIAIGLSMAATAMVARRVGEKNPEEAAHAGAQALLLCAGVSILVSIIGLFFAADVLALMGADEQVIKMGTNYTRIMLTGNIVIMLLFLINGIFRGAGDAAMAMKSLWLANICNIILCPILINQFGLTGAAMATTTGRGIGVLYQLYHLLKGKSMVRILKKHFVPDAAILKSIANIASTGTLQFIIASASWIVMARIITGFGSDAVAGYTIAIRLLIFFLMPAWGLSNAAATLVGQNLGANQPDRAEQSVWKTARYNGVFMAFVSVLFVVGAEFFVSLITKDPNVSGTAASALRIVSLGYIFYGVGMVMINAFNGAGDSRTPTWIHLFWFWIFQIPFAILLSKTLNFGPTGVFIAIVVTETCISITSVILFKRGKWKLVKV</sequence>
<comment type="subcellular location">
    <subcellularLocation>
        <location evidence="1">Cell membrane</location>
        <topology evidence="1">Multi-pass membrane protein</topology>
    </subcellularLocation>
</comment>
<dbReference type="GO" id="GO:0015297">
    <property type="term" value="F:antiporter activity"/>
    <property type="evidence" value="ECO:0007669"/>
    <property type="project" value="UniProtKB-KW"/>
</dbReference>
<feature type="transmembrane region" description="Helical" evidence="10">
    <location>
        <begin position="190"/>
        <end position="206"/>
    </location>
</feature>
<evidence type="ECO:0000256" key="6">
    <source>
        <dbReference type="ARBA" id="ARBA00022989"/>
    </source>
</evidence>
<dbReference type="InterPro" id="IPR002528">
    <property type="entry name" value="MATE_fam"/>
</dbReference>
<dbReference type="GO" id="GO:0042910">
    <property type="term" value="F:xenobiotic transmembrane transporter activity"/>
    <property type="evidence" value="ECO:0007669"/>
    <property type="project" value="InterPro"/>
</dbReference>
<keyword evidence="6 10" id="KW-1133">Transmembrane helix</keyword>
<evidence type="ECO:0000256" key="9">
    <source>
        <dbReference type="ARBA" id="ARBA00031636"/>
    </source>
</evidence>
<feature type="transmembrane region" description="Helical" evidence="10">
    <location>
        <begin position="409"/>
        <end position="429"/>
    </location>
</feature>
<name>A0A4R6J261_9BACT</name>
<proteinExistence type="predicted"/>
<evidence type="ECO:0000256" key="3">
    <source>
        <dbReference type="ARBA" id="ARBA00022449"/>
    </source>
</evidence>
<feature type="transmembrane region" description="Helical" evidence="10">
    <location>
        <begin position="116"/>
        <end position="137"/>
    </location>
</feature>
<protein>
    <recommendedName>
        <fullName evidence="9">Multidrug-efflux transporter</fullName>
    </recommendedName>
</protein>
<evidence type="ECO:0000256" key="8">
    <source>
        <dbReference type="ARBA" id="ARBA00023136"/>
    </source>
</evidence>
<reference evidence="11 12" key="1">
    <citation type="submission" date="2019-03" db="EMBL/GenBank/DDBJ databases">
        <title>Genomic Encyclopedia of Archaeal and Bacterial Type Strains, Phase II (KMG-II): from individual species to whole genera.</title>
        <authorList>
            <person name="Goeker M."/>
        </authorList>
    </citation>
    <scope>NUCLEOTIDE SEQUENCE [LARGE SCALE GENOMIC DNA]</scope>
    <source>
        <strain evidence="11 12">DSM 28323</strain>
    </source>
</reference>
<dbReference type="InterPro" id="IPR050222">
    <property type="entry name" value="MATE_MdtK"/>
</dbReference>
<feature type="transmembrane region" description="Helical" evidence="10">
    <location>
        <begin position="290"/>
        <end position="310"/>
    </location>
</feature>
<feature type="transmembrane region" description="Helical" evidence="10">
    <location>
        <begin position="37"/>
        <end position="63"/>
    </location>
</feature>
<feature type="transmembrane region" description="Helical" evidence="10">
    <location>
        <begin position="212"/>
        <end position="231"/>
    </location>
</feature>
<dbReference type="PANTHER" id="PTHR43298">
    <property type="entry name" value="MULTIDRUG RESISTANCE PROTEIN NORM-RELATED"/>
    <property type="match status" value="1"/>
</dbReference>
<accession>A0A4R6J261</accession>
<evidence type="ECO:0000313" key="11">
    <source>
        <dbReference type="EMBL" id="TDO29359.1"/>
    </source>
</evidence>
<feature type="transmembrane region" description="Helical" evidence="10">
    <location>
        <begin position="157"/>
        <end position="178"/>
    </location>
</feature>
<keyword evidence="8 10" id="KW-0472">Membrane</keyword>
<dbReference type="PIRSF" id="PIRSF006603">
    <property type="entry name" value="DinF"/>
    <property type="match status" value="1"/>
</dbReference>
<keyword evidence="2" id="KW-0813">Transport</keyword>
<dbReference type="Proteomes" id="UP000295741">
    <property type="component" value="Unassembled WGS sequence"/>
</dbReference>
<dbReference type="EMBL" id="SNWP01000010">
    <property type="protein sequence ID" value="TDO29359.1"/>
    <property type="molecule type" value="Genomic_DNA"/>
</dbReference>
<feature type="transmembrane region" description="Helical" evidence="10">
    <location>
        <begin position="343"/>
        <end position="364"/>
    </location>
</feature>
<dbReference type="PANTHER" id="PTHR43298:SF2">
    <property type="entry name" value="FMN_FAD EXPORTER YEEO-RELATED"/>
    <property type="match status" value="1"/>
</dbReference>
<keyword evidence="7" id="KW-0406">Ion transport</keyword>
<evidence type="ECO:0000256" key="10">
    <source>
        <dbReference type="SAM" id="Phobius"/>
    </source>
</evidence>
<organism evidence="11 12">
    <name type="scientific">Sediminibacterium goheungense</name>
    <dbReference type="NCBI Taxonomy" id="1086393"/>
    <lineage>
        <taxon>Bacteria</taxon>
        <taxon>Pseudomonadati</taxon>
        <taxon>Bacteroidota</taxon>
        <taxon>Chitinophagia</taxon>
        <taxon>Chitinophagales</taxon>
        <taxon>Chitinophagaceae</taxon>
        <taxon>Sediminibacterium</taxon>
    </lineage>
</organism>
<comment type="caution">
    <text evidence="11">The sequence shown here is derived from an EMBL/GenBank/DDBJ whole genome shotgun (WGS) entry which is preliminary data.</text>
</comment>
<evidence type="ECO:0000256" key="2">
    <source>
        <dbReference type="ARBA" id="ARBA00022448"/>
    </source>
</evidence>
<feature type="transmembrane region" description="Helical" evidence="10">
    <location>
        <begin position="252"/>
        <end position="278"/>
    </location>
</feature>
<dbReference type="GO" id="GO:0005886">
    <property type="term" value="C:plasma membrane"/>
    <property type="evidence" value="ECO:0007669"/>
    <property type="project" value="UniProtKB-SubCell"/>
</dbReference>
<evidence type="ECO:0000256" key="1">
    <source>
        <dbReference type="ARBA" id="ARBA00004651"/>
    </source>
</evidence>
<evidence type="ECO:0000313" key="12">
    <source>
        <dbReference type="Proteomes" id="UP000295741"/>
    </source>
</evidence>
<evidence type="ECO:0000256" key="4">
    <source>
        <dbReference type="ARBA" id="ARBA00022475"/>
    </source>
</evidence>
<feature type="transmembrane region" description="Helical" evidence="10">
    <location>
        <begin position="83"/>
        <end position="104"/>
    </location>
</feature>
<keyword evidence="12" id="KW-1185">Reference proteome</keyword>
<keyword evidence="5 10" id="KW-0812">Transmembrane</keyword>
<feature type="transmembrane region" description="Helical" evidence="10">
    <location>
        <begin position="376"/>
        <end position="397"/>
    </location>
</feature>
<dbReference type="InterPro" id="IPR048279">
    <property type="entry name" value="MdtK-like"/>
</dbReference>
<evidence type="ECO:0000256" key="5">
    <source>
        <dbReference type="ARBA" id="ARBA00022692"/>
    </source>
</evidence>
<keyword evidence="4" id="KW-1003">Cell membrane</keyword>
<dbReference type="GO" id="GO:0006811">
    <property type="term" value="P:monoatomic ion transport"/>
    <property type="evidence" value="ECO:0007669"/>
    <property type="project" value="UniProtKB-KW"/>
</dbReference>
<dbReference type="AlphaFoldDB" id="A0A4R6J261"/>
<dbReference type="Pfam" id="PF01554">
    <property type="entry name" value="MatE"/>
    <property type="match status" value="2"/>
</dbReference>
<evidence type="ECO:0000256" key="7">
    <source>
        <dbReference type="ARBA" id="ARBA00023065"/>
    </source>
</evidence>
<keyword evidence="3" id="KW-0050">Antiport</keyword>
<gene>
    <name evidence="11" type="ORF">BC659_1448</name>
</gene>
<dbReference type="CDD" id="cd13139">
    <property type="entry name" value="MATE_like_14"/>
    <property type="match status" value="1"/>
</dbReference>